<name>C7NKK4_KYTSD</name>
<dbReference type="Pfam" id="PF00089">
    <property type="entry name" value="Trypsin"/>
    <property type="match status" value="1"/>
</dbReference>
<dbReference type="InterPro" id="IPR001254">
    <property type="entry name" value="Trypsin_dom"/>
</dbReference>
<dbReference type="InterPro" id="IPR033116">
    <property type="entry name" value="TRYPSIN_SER"/>
</dbReference>
<accession>C7NKK4</accession>
<evidence type="ECO:0000313" key="10">
    <source>
        <dbReference type="EMBL" id="ACV05490.1"/>
    </source>
</evidence>
<keyword evidence="8" id="KW-0732">Signal</keyword>
<evidence type="ECO:0000313" key="11">
    <source>
        <dbReference type="Proteomes" id="UP000006666"/>
    </source>
</evidence>
<evidence type="ECO:0000256" key="2">
    <source>
        <dbReference type="ARBA" id="ARBA00022670"/>
    </source>
</evidence>
<dbReference type="PROSITE" id="PS00134">
    <property type="entry name" value="TRYPSIN_HIS"/>
    <property type="match status" value="1"/>
</dbReference>
<dbReference type="Proteomes" id="UP000006666">
    <property type="component" value="Chromosome"/>
</dbReference>
<dbReference type="HOGENOM" id="CLU_030648_2_1_11"/>
<dbReference type="PRINTS" id="PR00861">
    <property type="entry name" value="ALYTICPTASE"/>
</dbReference>
<feature type="disulfide bond" evidence="7">
    <location>
        <begin position="329"/>
        <end position="358"/>
    </location>
</feature>
<evidence type="ECO:0000256" key="4">
    <source>
        <dbReference type="ARBA" id="ARBA00022825"/>
    </source>
</evidence>
<dbReference type="SUPFAM" id="SSF50494">
    <property type="entry name" value="Trypsin-like serine proteases"/>
    <property type="match status" value="1"/>
</dbReference>
<dbReference type="RefSeq" id="WP_012801908.1">
    <property type="nucleotide sequence ID" value="NC_013169.1"/>
</dbReference>
<dbReference type="eggNOG" id="COG0265">
    <property type="taxonomic scope" value="Bacteria"/>
</dbReference>
<dbReference type="CDD" id="cd21112">
    <property type="entry name" value="alphaLP-like"/>
    <property type="match status" value="1"/>
</dbReference>
<dbReference type="KEGG" id="kse:Ksed_04150"/>
<feature type="active site" description="Charge relay system" evidence="6">
    <location>
        <position position="335"/>
    </location>
</feature>
<dbReference type="GO" id="GO:0006508">
    <property type="term" value="P:proteolysis"/>
    <property type="evidence" value="ECO:0007669"/>
    <property type="project" value="UniProtKB-KW"/>
</dbReference>
<evidence type="ECO:0000256" key="6">
    <source>
        <dbReference type="PIRSR" id="PIRSR001134-1"/>
    </source>
</evidence>
<dbReference type="STRING" id="478801.Ksed_04150"/>
<reference evidence="10 11" key="1">
    <citation type="journal article" date="2009" name="Stand. Genomic Sci.">
        <title>Complete genome sequence of Kytococcus sedentarius type strain (541).</title>
        <authorList>
            <person name="Sims D."/>
            <person name="Brettin T."/>
            <person name="Detter J.C."/>
            <person name="Han C."/>
            <person name="Lapidus A."/>
            <person name="Copeland A."/>
            <person name="Glavina Del Rio T."/>
            <person name="Nolan M."/>
            <person name="Chen F."/>
            <person name="Lucas S."/>
            <person name="Tice H."/>
            <person name="Cheng J.F."/>
            <person name="Bruce D."/>
            <person name="Goodwin L."/>
            <person name="Pitluck S."/>
            <person name="Ovchinnikova G."/>
            <person name="Pati A."/>
            <person name="Ivanova N."/>
            <person name="Mavrommatis K."/>
            <person name="Chen A."/>
            <person name="Palaniappan K."/>
            <person name="D'haeseleer P."/>
            <person name="Chain P."/>
            <person name="Bristow J."/>
            <person name="Eisen J.A."/>
            <person name="Markowitz V."/>
            <person name="Hugenholtz P."/>
            <person name="Schneider S."/>
            <person name="Goker M."/>
            <person name="Pukall R."/>
            <person name="Kyrpides N.C."/>
            <person name="Klenk H.P."/>
        </authorList>
    </citation>
    <scope>NUCLEOTIDE SEQUENCE [LARGE SCALE GENOMIC DNA]</scope>
    <source>
        <strain evidence="11">ATCC 14392 / DSM 20547 / JCM 11482 / CCUG 33030 / NBRC 15357 / NCTC 11040 / CCM 314 / 541</strain>
    </source>
</reference>
<sequence>MKRTSMMTALAGVAALSLGTGMAAGAAPAGSSGEAAVTQHDALTAYVTQSQDLSWDEAEKYLEAKAEKAAVLDELDAQGKAIEGAYFDGAELTVITNDAATATAAKARGITVKQGAGQAELTQVADRAAALMEADGGIQSVGPDLKSGTVKVRVGADAEQATLDKLAAMDGVQVVRGDAQGLTTHADVIPGQIMDLEPGTNCSLGFPGMKGSDNVMLTAGHCVEGMPDVLNAQGEHLGKGVESEFATGQPSVDMGLMDIDEANTGQPFVDTRGHSGSIDVTGASKAPVGTEICKAGNTTGWTCGEIQGYDQTVDYGGTVTSGLAEATVCTEGGDSGGAYISGTVAQGMTSGGPISAECGWNQGEAAGSYSFYQPVVDAAEHYGVTLTTVNNW</sequence>
<dbReference type="InterPro" id="IPR001316">
    <property type="entry name" value="Pept_S1A_streptogrisin"/>
</dbReference>
<evidence type="ECO:0000259" key="9">
    <source>
        <dbReference type="Pfam" id="PF00089"/>
    </source>
</evidence>
<keyword evidence="5 7" id="KW-1015">Disulfide bond</keyword>
<evidence type="ECO:0000256" key="5">
    <source>
        <dbReference type="ARBA" id="ARBA00023157"/>
    </source>
</evidence>
<feature type="disulfide bond" evidence="7">
    <location>
        <begin position="293"/>
        <end position="303"/>
    </location>
</feature>
<feature type="signal peptide" evidence="8">
    <location>
        <begin position="1"/>
        <end position="26"/>
    </location>
</feature>
<protein>
    <submittedName>
        <fullName evidence="10">Trypsin</fullName>
    </submittedName>
</protein>
<feature type="disulfide bond" evidence="7">
    <location>
        <begin position="202"/>
        <end position="222"/>
    </location>
</feature>
<dbReference type="EMBL" id="CP001686">
    <property type="protein sequence ID" value="ACV05490.1"/>
    <property type="molecule type" value="Genomic_DNA"/>
</dbReference>
<evidence type="ECO:0000256" key="3">
    <source>
        <dbReference type="ARBA" id="ARBA00022801"/>
    </source>
</evidence>
<feature type="domain" description="Peptidase S1" evidence="9">
    <location>
        <begin position="212"/>
        <end position="375"/>
    </location>
</feature>
<feature type="chain" id="PRO_5002981201" evidence="8">
    <location>
        <begin position="27"/>
        <end position="392"/>
    </location>
</feature>
<dbReference type="InterPro" id="IPR043504">
    <property type="entry name" value="Peptidase_S1_PA_chymotrypsin"/>
</dbReference>
<gene>
    <name evidence="10" type="ordered locus">Ksed_04150</name>
</gene>
<dbReference type="PIRSF" id="PIRSF001134">
    <property type="entry name" value="Streptogrisin"/>
    <property type="match status" value="1"/>
</dbReference>
<evidence type="ECO:0000256" key="1">
    <source>
        <dbReference type="ARBA" id="ARBA00007664"/>
    </source>
</evidence>
<dbReference type="GO" id="GO:0004252">
    <property type="term" value="F:serine-type endopeptidase activity"/>
    <property type="evidence" value="ECO:0007669"/>
    <property type="project" value="InterPro"/>
</dbReference>
<dbReference type="InterPro" id="IPR009003">
    <property type="entry name" value="Peptidase_S1_PA"/>
</dbReference>
<keyword evidence="11" id="KW-1185">Reference proteome</keyword>
<proteinExistence type="inferred from homology"/>
<keyword evidence="3" id="KW-0378">Hydrolase</keyword>
<keyword evidence="2" id="KW-0645">Protease</keyword>
<dbReference type="Gene3D" id="2.40.10.10">
    <property type="entry name" value="Trypsin-like serine proteases"/>
    <property type="match status" value="2"/>
</dbReference>
<keyword evidence="4" id="KW-0720">Serine protease</keyword>
<comment type="similarity">
    <text evidence="1">Belongs to the peptidase S1 family.</text>
</comment>
<dbReference type="InterPro" id="IPR018114">
    <property type="entry name" value="TRYPSIN_HIS"/>
</dbReference>
<feature type="active site" description="Charge relay system" evidence="6">
    <location>
        <position position="221"/>
    </location>
</feature>
<feature type="active site" description="Charge relay system" evidence="6">
    <location>
        <position position="253"/>
    </location>
</feature>
<dbReference type="PROSITE" id="PS00135">
    <property type="entry name" value="TRYPSIN_SER"/>
    <property type="match status" value="1"/>
</dbReference>
<evidence type="ECO:0000256" key="8">
    <source>
        <dbReference type="SAM" id="SignalP"/>
    </source>
</evidence>
<organism evidence="10 11">
    <name type="scientific">Kytococcus sedentarius (strain ATCC 14392 / DSM 20547 / JCM 11482 / CCUG 33030 / NBRC 15357 / NCTC 11040 / CCM 314 / 541)</name>
    <name type="common">Micrococcus sedentarius</name>
    <dbReference type="NCBI Taxonomy" id="478801"/>
    <lineage>
        <taxon>Bacteria</taxon>
        <taxon>Bacillati</taxon>
        <taxon>Actinomycetota</taxon>
        <taxon>Actinomycetes</taxon>
        <taxon>Micrococcales</taxon>
        <taxon>Kytococcaceae</taxon>
        <taxon>Kytococcus</taxon>
    </lineage>
</organism>
<dbReference type="AlphaFoldDB" id="C7NKK4"/>
<evidence type="ECO:0000256" key="7">
    <source>
        <dbReference type="PIRSR" id="PIRSR001134-2"/>
    </source>
</evidence>